<dbReference type="AlphaFoldDB" id="G8PAB0"/>
<evidence type="ECO:0000259" key="12">
    <source>
        <dbReference type="Pfam" id="PF01225"/>
    </source>
</evidence>
<evidence type="ECO:0000256" key="6">
    <source>
        <dbReference type="ARBA" id="ARBA00022960"/>
    </source>
</evidence>
<dbReference type="Pfam" id="PF08245">
    <property type="entry name" value="Mur_ligase_M"/>
    <property type="match status" value="1"/>
</dbReference>
<evidence type="ECO:0000256" key="11">
    <source>
        <dbReference type="RuleBase" id="RU004136"/>
    </source>
</evidence>
<dbReference type="PANTHER" id="PTHR43024:SF1">
    <property type="entry name" value="UDP-N-ACETYLMURAMOYL-TRIPEPTIDE--D-ALANYL-D-ALANINE LIGASE"/>
    <property type="match status" value="1"/>
</dbReference>
<accession>G8PAB0</accession>
<feature type="domain" description="Mur ligase C-terminal" evidence="13">
    <location>
        <begin position="317"/>
        <end position="443"/>
    </location>
</feature>
<dbReference type="NCBIfam" id="TIGR01143">
    <property type="entry name" value="murF"/>
    <property type="match status" value="1"/>
</dbReference>
<evidence type="ECO:0000259" key="13">
    <source>
        <dbReference type="Pfam" id="PF02875"/>
    </source>
</evidence>
<dbReference type="GO" id="GO:0009252">
    <property type="term" value="P:peptidoglycan biosynthetic process"/>
    <property type="evidence" value="ECO:0007669"/>
    <property type="project" value="UniProtKB-UniRule"/>
</dbReference>
<dbReference type="Gene3D" id="3.40.1390.10">
    <property type="entry name" value="MurE/MurF, N-terminal domain"/>
    <property type="match status" value="1"/>
</dbReference>
<comment type="pathway">
    <text evidence="10 11">Cell wall biogenesis; peptidoglycan biosynthesis.</text>
</comment>
<evidence type="ECO:0000256" key="4">
    <source>
        <dbReference type="ARBA" id="ARBA00022741"/>
    </source>
</evidence>
<proteinExistence type="inferred from homology"/>
<evidence type="ECO:0000256" key="7">
    <source>
        <dbReference type="ARBA" id="ARBA00022984"/>
    </source>
</evidence>
<evidence type="ECO:0000256" key="3">
    <source>
        <dbReference type="ARBA" id="ARBA00022618"/>
    </source>
</evidence>
<dbReference type="Gene3D" id="3.40.1190.10">
    <property type="entry name" value="Mur-like, catalytic domain"/>
    <property type="match status" value="1"/>
</dbReference>
<dbReference type="HOGENOM" id="CLU_031507_1_0_9"/>
<dbReference type="GO" id="GO:0051301">
    <property type="term" value="P:cell division"/>
    <property type="evidence" value="ECO:0007669"/>
    <property type="project" value="UniProtKB-KW"/>
</dbReference>
<evidence type="ECO:0000256" key="2">
    <source>
        <dbReference type="ARBA" id="ARBA00022598"/>
    </source>
</evidence>
<gene>
    <name evidence="10 15" type="primary">murF</name>
    <name evidence="15" type="ordered locus">PECL_226</name>
</gene>
<dbReference type="PATRIC" id="fig|701521.8.peg.216"/>
<dbReference type="InterPro" id="IPR036615">
    <property type="entry name" value="Mur_ligase_C_dom_sf"/>
</dbReference>
<dbReference type="UniPathway" id="UPA00219"/>
<evidence type="ECO:0000256" key="5">
    <source>
        <dbReference type="ARBA" id="ARBA00022840"/>
    </source>
</evidence>
<dbReference type="InterPro" id="IPR035911">
    <property type="entry name" value="MurE/MurF_N"/>
</dbReference>
<evidence type="ECO:0000259" key="14">
    <source>
        <dbReference type="Pfam" id="PF08245"/>
    </source>
</evidence>
<keyword evidence="7 10" id="KW-0573">Peptidoglycan synthesis</keyword>
<evidence type="ECO:0000256" key="9">
    <source>
        <dbReference type="ARBA" id="ARBA00023316"/>
    </source>
</evidence>
<keyword evidence="2 10" id="KW-0436">Ligase</keyword>
<feature type="domain" description="Mur ligase N-terminal catalytic" evidence="12">
    <location>
        <begin position="25"/>
        <end position="97"/>
    </location>
</feature>
<dbReference type="SUPFAM" id="SSF53623">
    <property type="entry name" value="MurD-like peptide ligases, catalytic domain"/>
    <property type="match status" value="1"/>
</dbReference>
<dbReference type="GO" id="GO:0005524">
    <property type="term" value="F:ATP binding"/>
    <property type="evidence" value="ECO:0007669"/>
    <property type="project" value="UniProtKB-UniRule"/>
</dbReference>
<comment type="catalytic activity">
    <reaction evidence="10">
        <text>UDP-N-acetyl-alpha-D-muramoyl-L-alanyl-gamma-D-glutamyl-L-lysine + D-alanyl-D-alanine + ATP = UDP-N-acetyl-alpha-D-muramoyl-L-alanyl-gamma-D-glutamyl-L-lysyl-D-alanyl-D-alanine + ADP + phosphate + H(+)</text>
        <dbReference type="Rhea" id="RHEA:16085"/>
        <dbReference type="ChEBI" id="CHEBI:15378"/>
        <dbReference type="ChEBI" id="CHEBI:30616"/>
        <dbReference type="ChEBI" id="CHEBI:43474"/>
        <dbReference type="ChEBI" id="CHEBI:57822"/>
        <dbReference type="ChEBI" id="CHEBI:70758"/>
        <dbReference type="ChEBI" id="CHEBI:83903"/>
        <dbReference type="ChEBI" id="CHEBI:456216"/>
        <dbReference type="EC" id="6.3.2.10"/>
    </reaction>
</comment>
<dbReference type="RefSeq" id="WP_014214747.1">
    <property type="nucleotide sequence ID" value="NC_016605.1"/>
</dbReference>
<evidence type="ECO:0000256" key="10">
    <source>
        <dbReference type="HAMAP-Rule" id="MF_02019"/>
    </source>
</evidence>
<comment type="similarity">
    <text evidence="10">Belongs to the MurCDEF family. MurF subfamily.</text>
</comment>
<name>G8PAB0_PEDCP</name>
<dbReference type="GO" id="GO:0005737">
    <property type="term" value="C:cytoplasm"/>
    <property type="evidence" value="ECO:0007669"/>
    <property type="project" value="UniProtKB-SubCell"/>
</dbReference>
<feature type="domain" description="Mur ligase central" evidence="14">
    <location>
        <begin position="109"/>
        <end position="293"/>
    </location>
</feature>
<dbReference type="Pfam" id="PF02875">
    <property type="entry name" value="Mur_ligase_C"/>
    <property type="match status" value="1"/>
</dbReference>
<sequence>MKMQLSEIAKAVGITEVPEEWQTLTITSVQFDSRKLEPGALFVPLNGDRDGHDFIENAVKAAATATFWQSEHANQPSEIPALLVDNPLKALQDLAKYYLERFNPKVVAITGSNGKTTTKDMTAAILGSKYNVVKTKANFNNEIGVPLTILGMTSNTEVLVIELGMDRPGQLDLLSHMVQPDTAVITMIGEAHIEFFHTRSAIADAKMEITHGLKDDGLFIYNGDEPLLIERAKTVSERQSTFGLNDADQVFATDIVVEPTKTTFKVNTDPTIDFSIPLMGEYNVSNALAAISVGLNYHMKESEIATALENFDLTKNRTEWLKGKNGERILSDVYNSNPTAVRAVLASTTRVPTEGKRIAVLGDMLELGVDSDAMHADLADSLSPEQFQEVYLVGPRMKSLEENLKGKYSKKNIHYYNSDQLDELSSQLNAILTENDVVILKASHGIHLENVVDAIKE</sequence>
<dbReference type="InterPro" id="IPR004101">
    <property type="entry name" value="Mur_ligase_C"/>
</dbReference>
<dbReference type="GO" id="GO:0071555">
    <property type="term" value="P:cell wall organization"/>
    <property type="evidence" value="ECO:0007669"/>
    <property type="project" value="UniProtKB-KW"/>
</dbReference>
<dbReference type="InterPro" id="IPR005863">
    <property type="entry name" value="UDP-N-AcMur_synth"/>
</dbReference>
<keyword evidence="6 10" id="KW-0133">Cell shape</keyword>
<keyword evidence="4 10" id="KW-0547">Nucleotide-binding</keyword>
<dbReference type="GO" id="GO:0008360">
    <property type="term" value="P:regulation of cell shape"/>
    <property type="evidence" value="ECO:0007669"/>
    <property type="project" value="UniProtKB-KW"/>
</dbReference>
<evidence type="ECO:0000256" key="1">
    <source>
        <dbReference type="ARBA" id="ARBA00022490"/>
    </source>
</evidence>
<dbReference type="Gene3D" id="3.90.190.20">
    <property type="entry name" value="Mur ligase, C-terminal domain"/>
    <property type="match status" value="1"/>
</dbReference>
<dbReference type="eggNOG" id="COG0770">
    <property type="taxonomic scope" value="Bacteria"/>
</dbReference>
<organism evidence="15 16">
    <name type="scientific">Pediococcus claussenii (strain ATCC BAA-344 / DSM 14800 / JCM 18046 / KCTC 3811 / LMG 21948 / P06)</name>
    <dbReference type="NCBI Taxonomy" id="701521"/>
    <lineage>
        <taxon>Bacteria</taxon>
        <taxon>Bacillati</taxon>
        <taxon>Bacillota</taxon>
        <taxon>Bacilli</taxon>
        <taxon>Lactobacillales</taxon>
        <taxon>Lactobacillaceae</taxon>
        <taxon>Pediococcus</taxon>
    </lineage>
</organism>
<dbReference type="InterPro" id="IPR013221">
    <property type="entry name" value="Mur_ligase_cen"/>
</dbReference>
<dbReference type="InterPro" id="IPR000713">
    <property type="entry name" value="Mur_ligase_N"/>
</dbReference>
<dbReference type="STRING" id="701521.PECL_226"/>
<comment type="function">
    <text evidence="10 11">Involved in cell wall formation. Catalyzes the final step in the synthesis of UDP-N-acetylmuramoyl-pentapeptide, the precursor of murein.</text>
</comment>
<keyword evidence="8 10" id="KW-0131">Cell cycle</keyword>
<reference evidence="15 16" key="1">
    <citation type="journal article" date="2012" name="J. Bacteriol.">
        <title>Complete Genome Sequence of the Beer Spoilage Organism Pediococcus claussenii ATCC BAA-344T.</title>
        <authorList>
            <person name="Pittet V."/>
            <person name="Abegunde T."/>
            <person name="Marfleet T."/>
            <person name="Haakensen M."/>
            <person name="Morrow K."/>
            <person name="Jayaprakash T."/>
            <person name="Schroeder K."/>
            <person name="Trost B."/>
            <person name="Byrns S."/>
            <person name="Bergsveinson J."/>
            <person name="Kusalik A."/>
            <person name="Ziola B."/>
        </authorList>
    </citation>
    <scope>NUCLEOTIDE SEQUENCE [LARGE SCALE GENOMIC DNA]</scope>
    <source>
        <strain evidence="15 16">ATCC BAA-344</strain>
    </source>
</reference>
<dbReference type="SUPFAM" id="SSF63418">
    <property type="entry name" value="MurE/MurF N-terminal domain"/>
    <property type="match status" value="1"/>
</dbReference>
<feature type="binding site" evidence="10">
    <location>
        <begin position="111"/>
        <end position="117"/>
    </location>
    <ligand>
        <name>ATP</name>
        <dbReference type="ChEBI" id="CHEBI:30616"/>
    </ligand>
</feature>
<dbReference type="Pfam" id="PF01225">
    <property type="entry name" value="Mur_ligase"/>
    <property type="match status" value="1"/>
</dbReference>
<dbReference type="HAMAP" id="MF_02019">
    <property type="entry name" value="MurF"/>
    <property type="match status" value="1"/>
</dbReference>
<dbReference type="GO" id="GO:0047480">
    <property type="term" value="F:UDP-N-acetylmuramoyl-tripeptide-D-alanyl-D-alanine ligase activity"/>
    <property type="evidence" value="ECO:0007669"/>
    <property type="project" value="UniProtKB-UniRule"/>
</dbReference>
<evidence type="ECO:0000313" key="15">
    <source>
        <dbReference type="EMBL" id="AEV94549.1"/>
    </source>
</evidence>
<keyword evidence="1 10" id="KW-0963">Cytoplasm</keyword>
<dbReference type="SUPFAM" id="SSF53244">
    <property type="entry name" value="MurD-like peptide ligases, peptide-binding domain"/>
    <property type="match status" value="1"/>
</dbReference>
<dbReference type="InterPro" id="IPR036565">
    <property type="entry name" value="Mur-like_cat_sf"/>
</dbReference>
<evidence type="ECO:0000313" key="16">
    <source>
        <dbReference type="Proteomes" id="UP000005444"/>
    </source>
</evidence>
<keyword evidence="5 10" id="KW-0067">ATP-binding</keyword>
<dbReference type="PANTHER" id="PTHR43024">
    <property type="entry name" value="UDP-N-ACETYLMURAMOYL-TRIPEPTIDE--D-ALANYL-D-ALANINE LIGASE"/>
    <property type="match status" value="1"/>
</dbReference>
<protein>
    <recommendedName>
        <fullName evidence="10 11">UDP-N-acetylmuramoyl-tripeptide--D-alanyl-D-alanine ligase</fullName>
        <ecNumber evidence="10 11">6.3.2.10</ecNumber>
    </recommendedName>
    <alternativeName>
        <fullName evidence="10">D-alanyl-D-alanine-adding enzyme</fullName>
    </alternativeName>
</protein>
<dbReference type="EC" id="6.3.2.10" evidence="10 11"/>
<keyword evidence="3 10" id="KW-0132">Cell division</keyword>
<keyword evidence="16" id="KW-1185">Reference proteome</keyword>
<comment type="catalytic activity">
    <reaction evidence="11">
        <text>D-alanyl-D-alanine + UDP-N-acetyl-alpha-D-muramoyl-L-alanyl-gamma-D-glutamyl-meso-2,6-diaminopimelate + ATP = UDP-N-acetyl-alpha-D-muramoyl-L-alanyl-gamma-D-glutamyl-meso-2,6-diaminopimeloyl-D-alanyl-D-alanine + ADP + phosphate + H(+)</text>
        <dbReference type="Rhea" id="RHEA:28374"/>
        <dbReference type="ChEBI" id="CHEBI:15378"/>
        <dbReference type="ChEBI" id="CHEBI:30616"/>
        <dbReference type="ChEBI" id="CHEBI:43474"/>
        <dbReference type="ChEBI" id="CHEBI:57822"/>
        <dbReference type="ChEBI" id="CHEBI:61386"/>
        <dbReference type="ChEBI" id="CHEBI:83905"/>
        <dbReference type="ChEBI" id="CHEBI:456216"/>
        <dbReference type="EC" id="6.3.2.10"/>
    </reaction>
</comment>
<dbReference type="KEGG" id="pce:PECL_226"/>
<comment type="subcellular location">
    <subcellularLocation>
        <location evidence="10 11">Cytoplasm</location>
    </subcellularLocation>
</comment>
<evidence type="ECO:0000256" key="8">
    <source>
        <dbReference type="ARBA" id="ARBA00023306"/>
    </source>
</evidence>
<dbReference type="Proteomes" id="UP000005444">
    <property type="component" value="Chromosome"/>
</dbReference>
<dbReference type="GO" id="GO:0008766">
    <property type="term" value="F:UDP-N-acetylmuramoylalanyl-D-glutamyl-2,6-diaminopimelate-D-alanyl-D-alanine ligase activity"/>
    <property type="evidence" value="ECO:0007669"/>
    <property type="project" value="RHEA"/>
</dbReference>
<keyword evidence="9 10" id="KW-0961">Cell wall biogenesis/degradation</keyword>
<dbReference type="EMBL" id="CP003137">
    <property type="protein sequence ID" value="AEV94549.1"/>
    <property type="molecule type" value="Genomic_DNA"/>
</dbReference>
<dbReference type="InterPro" id="IPR051046">
    <property type="entry name" value="MurCDEF_CellWall_CoF430Synth"/>
</dbReference>